<evidence type="ECO:0000256" key="1">
    <source>
        <dbReference type="SAM" id="MobiDB-lite"/>
    </source>
</evidence>
<feature type="compositionally biased region" description="Basic residues" evidence="1">
    <location>
        <begin position="84"/>
        <end position="95"/>
    </location>
</feature>
<feature type="region of interest" description="Disordered" evidence="1">
    <location>
        <begin position="48"/>
        <end position="120"/>
    </location>
</feature>
<comment type="caution">
    <text evidence="2">The sequence shown here is derived from an EMBL/GenBank/DDBJ whole genome shotgun (WGS) entry which is preliminary data.</text>
</comment>
<sequence length="120" mass="13216">MAMLADVAVERYRSVRGRCGHTWTADYDVQYVTDDVGATFAFYRLDGVPVPPRRGDLPEPRRHGRRRDPRGAARQPARAPGQRRAARACHHHRRATPGVRSAPAGARRPRATVSGRPGGG</sequence>
<feature type="compositionally biased region" description="Low complexity" evidence="1">
    <location>
        <begin position="97"/>
        <end position="106"/>
    </location>
</feature>
<evidence type="ECO:0000313" key="3">
    <source>
        <dbReference type="Proteomes" id="UP001501822"/>
    </source>
</evidence>
<protein>
    <submittedName>
        <fullName evidence="2">Uncharacterized protein</fullName>
    </submittedName>
</protein>
<accession>A0ABN0WXS1</accession>
<name>A0ABN0WXS1_9ACTN</name>
<proteinExistence type="predicted"/>
<keyword evidence="3" id="KW-1185">Reference proteome</keyword>
<reference evidence="2 3" key="1">
    <citation type="journal article" date="2019" name="Int. J. Syst. Evol. Microbiol.">
        <title>The Global Catalogue of Microorganisms (GCM) 10K type strain sequencing project: providing services to taxonomists for standard genome sequencing and annotation.</title>
        <authorList>
            <consortium name="The Broad Institute Genomics Platform"/>
            <consortium name="The Broad Institute Genome Sequencing Center for Infectious Disease"/>
            <person name="Wu L."/>
            <person name="Ma J."/>
        </authorList>
    </citation>
    <scope>NUCLEOTIDE SEQUENCE [LARGE SCALE GENOMIC DNA]</scope>
    <source>
        <strain evidence="2 3">JCM 3146</strain>
    </source>
</reference>
<dbReference type="EMBL" id="BAAABM010000041">
    <property type="protein sequence ID" value="GAA0349786.1"/>
    <property type="molecule type" value="Genomic_DNA"/>
</dbReference>
<organism evidence="2 3">
    <name type="scientific">Actinoallomurus spadix</name>
    <dbReference type="NCBI Taxonomy" id="79912"/>
    <lineage>
        <taxon>Bacteria</taxon>
        <taxon>Bacillati</taxon>
        <taxon>Actinomycetota</taxon>
        <taxon>Actinomycetes</taxon>
        <taxon>Streptosporangiales</taxon>
        <taxon>Thermomonosporaceae</taxon>
        <taxon>Actinoallomurus</taxon>
    </lineage>
</organism>
<dbReference type="Proteomes" id="UP001501822">
    <property type="component" value="Unassembled WGS sequence"/>
</dbReference>
<gene>
    <name evidence="2" type="ORF">GCM10010151_44350</name>
</gene>
<evidence type="ECO:0000313" key="2">
    <source>
        <dbReference type="EMBL" id="GAA0349786.1"/>
    </source>
</evidence>
<feature type="compositionally biased region" description="Low complexity" evidence="1">
    <location>
        <begin position="72"/>
        <end position="83"/>
    </location>
</feature>